<evidence type="ECO:0000313" key="1">
    <source>
        <dbReference type="EMBL" id="KAI3741791.1"/>
    </source>
</evidence>
<gene>
    <name evidence="1" type="ORF">L1987_59468</name>
</gene>
<dbReference type="EMBL" id="CM042037">
    <property type="protein sequence ID" value="KAI3741791.1"/>
    <property type="molecule type" value="Genomic_DNA"/>
</dbReference>
<reference evidence="1 2" key="2">
    <citation type="journal article" date="2022" name="Mol. Ecol. Resour.">
        <title>The genomes of chicory, endive, great burdock and yacon provide insights into Asteraceae paleo-polyploidization history and plant inulin production.</title>
        <authorList>
            <person name="Fan W."/>
            <person name="Wang S."/>
            <person name="Wang H."/>
            <person name="Wang A."/>
            <person name="Jiang F."/>
            <person name="Liu H."/>
            <person name="Zhao H."/>
            <person name="Xu D."/>
            <person name="Zhang Y."/>
        </authorList>
    </citation>
    <scope>NUCLEOTIDE SEQUENCE [LARGE SCALE GENOMIC DNA]</scope>
    <source>
        <strain evidence="2">cv. Yunnan</strain>
        <tissue evidence="1">Leaves</tissue>
    </source>
</reference>
<protein>
    <submittedName>
        <fullName evidence="1">Uncharacterized protein</fullName>
    </submittedName>
</protein>
<reference evidence="2" key="1">
    <citation type="journal article" date="2022" name="Mol. Ecol. Resour.">
        <title>The genomes of chicory, endive, great burdock and yacon provide insights into Asteraceae palaeo-polyploidization history and plant inulin production.</title>
        <authorList>
            <person name="Fan W."/>
            <person name="Wang S."/>
            <person name="Wang H."/>
            <person name="Wang A."/>
            <person name="Jiang F."/>
            <person name="Liu H."/>
            <person name="Zhao H."/>
            <person name="Xu D."/>
            <person name="Zhang Y."/>
        </authorList>
    </citation>
    <scope>NUCLEOTIDE SEQUENCE [LARGE SCALE GENOMIC DNA]</scope>
    <source>
        <strain evidence="2">cv. Yunnan</strain>
    </source>
</reference>
<keyword evidence="2" id="KW-1185">Reference proteome</keyword>
<sequence>MFVFALVFLFNYVISEFCSWIYAELYCSRVLKFECSCTDLDFTFMGFASFHHILCVGGDIDFIWWLVFFADGALMVLFVTLILFGG</sequence>
<comment type="caution">
    <text evidence="1">The sequence shown here is derived from an EMBL/GenBank/DDBJ whole genome shotgun (WGS) entry which is preliminary data.</text>
</comment>
<name>A0ACB9D620_9ASTR</name>
<accession>A0ACB9D620</accession>
<organism evidence="1 2">
    <name type="scientific">Smallanthus sonchifolius</name>
    <dbReference type="NCBI Taxonomy" id="185202"/>
    <lineage>
        <taxon>Eukaryota</taxon>
        <taxon>Viridiplantae</taxon>
        <taxon>Streptophyta</taxon>
        <taxon>Embryophyta</taxon>
        <taxon>Tracheophyta</taxon>
        <taxon>Spermatophyta</taxon>
        <taxon>Magnoliopsida</taxon>
        <taxon>eudicotyledons</taxon>
        <taxon>Gunneridae</taxon>
        <taxon>Pentapetalae</taxon>
        <taxon>asterids</taxon>
        <taxon>campanulids</taxon>
        <taxon>Asterales</taxon>
        <taxon>Asteraceae</taxon>
        <taxon>Asteroideae</taxon>
        <taxon>Heliantheae alliance</taxon>
        <taxon>Millerieae</taxon>
        <taxon>Smallanthus</taxon>
    </lineage>
</organism>
<proteinExistence type="predicted"/>
<dbReference type="Proteomes" id="UP001056120">
    <property type="component" value="Linkage Group LG20"/>
</dbReference>
<evidence type="ECO:0000313" key="2">
    <source>
        <dbReference type="Proteomes" id="UP001056120"/>
    </source>
</evidence>